<reference evidence="3" key="2">
    <citation type="submission" date="2017-02" db="EMBL/GenBank/DDBJ databases">
        <title>Sunflower complete genome.</title>
        <authorList>
            <person name="Langlade N."/>
            <person name="Munos S."/>
        </authorList>
    </citation>
    <scope>NUCLEOTIDE SEQUENCE [LARGE SCALE GENOMIC DNA]</scope>
    <source>
        <tissue evidence="3">Leaves</tissue>
    </source>
</reference>
<sequence length="145" mass="16940">MKNAKNVMCITGGPGMGKPKVALEFAHRYSHRYKMVIWVGGECQYLRQSLLNLSLDLELDVSADVEKERGWIRSFGEQETESFKKIKTELFRDIPYLLIIDNLETEKEWWERKDLRDLIPRNTGSTQCNSVNDSETKERIPESRD</sequence>
<dbReference type="Gramene" id="mRNA:HanXRQr2_Chr13g0595121">
    <property type="protein sequence ID" value="CDS:HanXRQr2_Chr13g0595121.1"/>
    <property type="gene ID" value="HanXRQr2_Chr13g0595121"/>
</dbReference>
<keyword evidence="4" id="KW-1185">Reference proteome</keyword>
<feature type="compositionally biased region" description="Polar residues" evidence="1">
    <location>
        <begin position="124"/>
        <end position="133"/>
    </location>
</feature>
<name>A0A251STF0_HELAN</name>
<keyword evidence="3" id="KW-0378">Hydrolase</keyword>
<dbReference type="OMA" id="AHRYSHR"/>
<dbReference type="GO" id="GO:0016787">
    <property type="term" value="F:hydrolase activity"/>
    <property type="evidence" value="ECO:0007669"/>
    <property type="project" value="UniProtKB-KW"/>
</dbReference>
<dbReference type="InterPro" id="IPR027417">
    <property type="entry name" value="P-loop_NTPase"/>
</dbReference>
<feature type="compositionally biased region" description="Basic and acidic residues" evidence="1">
    <location>
        <begin position="134"/>
        <end position="145"/>
    </location>
</feature>
<dbReference type="PANTHER" id="PTHR32472">
    <property type="entry name" value="DNA REPAIR PROTEIN RADA"/>
    <property type="match status" value="1"/>
</dbReference>
<dbReference type="EMBL" id="CM007902">
    <property type="protein sequence ID" value="OTG02098.1"/>
    <property type="molecule type" value="Genomic_DNA"/>
</dbReference>
<reference evidence="2" key="3">
    <citation type="submission" date="2020-06" db="EMBL/GenBank/DDBJ databases">
        <title>Helianthus annuus Genome sequencing and assembly Release 2.</title>
        <authorList>
            <person name="Gouzy J."/>
            <person name="Langlade N."/>
            <person name="Munos S."/>
        </authorList>
    </citation>
    <scope>NUCLEOTIDE SEQUENCE</scope>
    <source>
        <tissue evidence="2">Leaves</tissue>
    </source>
</reference>
<dbReference type="Proteomes" id="UP000215914">
    <property type="component" value="Chromosome 13"/>
</dbReference>
<dbReference type="SUPFAM" id="SSF52540">
    <property type="entry name" value="P-loop containing nucleoside triphosphate hydrolases"/>
    <property type="match status" value="1"/>
</dbReference>
<dbReference type="AlphaFoldDB" id="A0A251STF0"/>
<proteinExistence type="predicted"/>
<dbReference type="PANTHER" id="PTHR32472:SF12">
    <property type="entry name" value="P-LOOP CONTAINING NUCLEOSIDE TRIPHOSPHATE HYDROLASES SUPERFAMILY PROTEIN"/>
    <property type="match status" value="1"/>
</dbReference>
<dbReference type="InParanoid" id="A0A251STF0"/>
<feature type="region of interest" description="Disordered" evidence="1">
    <location>
        <begin position="124"/>
        <end position="145"/>
    </location>
</feature>
<evidence type="ECO:0000313" key="4">
    <source>
        <dbReference type="Proteomes" id="UP000215914"/>
    </source>
</evidence>
<reference evidence="2 4" key="1">
    <citation type="journal article" date="2017" name="Nature">
        <title>The sunflower genome provides insights into oil metabolism, flowering and Asterid evolution.</title>
        <authorList>
            <person name="Badouin H."/>
            <person name="Gouzy J."/>
            <person name="Grassa C.J."/>
            <person name="Murat F."/>
            <person name="Staton S.E."/>
            <person name="Cottret L."/>
            <person name="Lelandais-Briere C."/>
            <person name="Owens G.L."/>
            <person name="Carrere S."/>
            <person name="Mayjonade B."/>
            <person name="Legrand L."/>
            <person name="Gill N."/>
            <person name="Kane N.C."/>
            <person name="Bowers J.E."/>
            <person name="Hubner S."/>
            <person name="Bellec A."/>
            <person name="Berard A."/>
            <person name="Berges H."/>
            <person name="Blanchet N."/>
            <person name="Boniface M.C."/>
            <person name="Brunel D."/>
            <person name="Catrice O."/>
            <person name="Chaidir N."/>
            <person name="Claudel C."/>
            <person name="Donnadieu C."/>
            <person name="Faraut T."/>
            <person name="Fievet G."/>
            <person name="Helmstetter N."/>
            <person name="King M."/>
            <person name="Knapp S.J."/>
            <person name="Lai Z."/>
            <person name="Le Paslier M.C."/>
            <person name="Lippi Y."/>
            <person name="Lorenzon L."/>
            <person name="Mandel J.R."/>
            <person name="Marage G."/>
            <person name="Marchand G."/>
            <person name="Marquand E."/>
            <person name="Bret-Mestries E."/>
            <person name="Morien E."/>
            <person name="Nambeesan S."/>
            <person name="Nguyen T."/>
            <person name="Pegot-Espagnet P."/>
            <person name="Pouilly N."/>
            <person name="Raftis F."/>
            <person name="Sallet E."/>
            <person name="Schiex T."/>
            <person name="Thomas J."/>
            <person name="Vandecasteele C."/>
            <person name="Vares D."/>
            <person name="Vear F."/>
            <person name="Vautrin S."/>
            <person name="Crespi M."/>
            <person name="Mangin B."/>
            <person name="Burke J.M."/>
            <person name="Salse J."/>
            <person name="Munos S."/>
            <person name="Vincourt P."/>
            <person name="Rieseberg L.H."/>
            <person name="Langlade N.B."/>
        </authorList>
    </citation>
    <scope>NUCLEOTIDE SEQUENCE [LARGE SCALE GENOMIC DNA]</scope>
    <source>
        <strain evidence="4">cv. SF193</strain>
        <tissue evidence="2">Leaves</tissue>
    </source>
</reference>
<evidence type="ECO:0000256" key="1">
    <source>
        <dbReference type="SAM" id="MobiDB-lite"/>
    </source>
</evidence>
<organism evidence="3 4">
    <name type="scientific">Helianthus annuus</name>
    <name type="common">Common sunflower</name>
    <dbReference type="NCBI Taxonomy" id="4232"/>
    <lineage>
        <taxon>Eukaryota</taxon>
        <taxon>Viridiplantae</taxon>
        <taxon>Streptophyta</taxon>
        <taxon>Embryophyta</taxon>
        <taxon>Tracheophyta</taxon>
        <taxon>Spermatophyta</taxon>
        <taxon>Magnoliopsida</taxon>
        <taxon>eudicotyledons</taxon>
        <taxon>Gunneridae</taxon>
        <taxon>Pentapetalae</taxon>
        <taxon>asterids</taxon>
        <taxon>campanulids</taxon>
        <taxon>Asterales</taxon>
        <taxon>Asteraceae</taxon>
        <taxon>Asteroideae</taxon>
        <taxon>Heliantheae alliance</taxon>
        <taxon>Heliantheae</taxon>
        <taxon>Helianthus</taxon>
    </lineage>
</organism>
<evidence type="ECO:0000313" key="2">
    <source>
        <dbReference type="EMBL" id="KAF5773992.1"/>
    </source>
</evidence>
<dbReference type="EMBL" id="MNCJ02000328">
    <property type="protein sequence ID" value="KAF5773992.1"/>
    <property type="molecule type" value="Genomic_DNA"/>
</dbReference>
<accession>A0A251STF0</accession>
<dbReference type="Gene3D" id="3.40.50.300">
    <property type="entry name" value="P-loop containing nucleotide triphosphate hydrolases"/>
    <property type="match status" value="1"/>
</dbReference>
<protein>
    <submittedName>
        <fullName evidence="2 3">P-loop containing nucleoside triphosphate hydrolase</fullName>
    </submittedName>
</protein>
<evidence type="ECO:0000313" key="3">
    <source>
        <dbReference type="EMBL" id="OTG02098.1"/>
    </source>
</evidence>
<gene>
    <name evidence="3" type="ORF">HannXRQ_Chr13g0409271</name>
    <name evidence="2" type="ORF">HanXRQr2_Chr13g0595121</name>
</gene>